<comment type="caution">
    <text evidence="1">The sequence shown here is derived from an EMBL/GenBank/DDBJ whole genome shotgun (WGS) entry which is preliminary data.</text>
</comment>
<proteinExistence type="predicted"/>
<accession>A0A8T0GYV8</accession>
<dbReference type="EMBL" id="CM026429">
    <property type="protein sequence ID" value="KAG0564043.1"/>
    <property type="molecule type" value="Genomic_DNA"/>
</dbReference>
<name>A0A8T0GYV8_CERPU</name>
<sequence length="106" mass="12110">MLPGVQNAHVVVRLQSTVSFQWPWPWRQLNHRPSLIAVHLWAVALRCSSSTSDQMPSPLLATSMLHALLCLSRLSVQLAAQLRTGFWIFRLNRQYMVLNECDGRTV</sequence>
<evidence type="ECO:0000313" key="1">
    <source>
        <dbReference type="EMBL" id="KAG0564043.1"/>
    </source>
</evidence>
<keyword evidence="2" id="KW-1185">Reference proteome</keyword>
<evidence type="ECO:0000313" key="2">
    <source>
        <dbReference type="Proteomes" id="UP000822688"/>
    </source>
</evidence>
<gene>
    <name evidence="1" type="ORF">KC19_8G078600</name>
</gene>
<protein>
    <submittedName>
        <fullName evidence="1">Uncharacterized protein</fullName>
    </submittedName>
</protein>
<reference evidence="1" key="1">
    <citation type="submission" date="2020-06" db="EMBL/GenBank/DDBJ databases">
        <title>WGS assembly of Ceratodon purpureus strain R40.</title>
        <authorList>
            <person name="Carey S.B."/>
            <person name="Jenkins J."/>
            <person name="Shu S."/>
            <person name="Lovell J.T."/>
            <person name="Sreedasyam A."/>
            <person name="Maumus F."/>
            <person name="Tiley G.P."/>
            <person name="Fernandez-Pozo N."/>
            <person name="Barry K."/>
            <person name="Chen C."/>
            <person name="Wang M."/>
            <person name="Lipzen A."/>
            <person name="Daum C."/>
            <person name="Saski C.A."/>
            <person name="Payton A.C."/>
            <person name="Mcbreen J.C."/>
            <person name="Conrad R.E."/>
            <person name="Kollar L.M."/>
            <person name="Olsson S."/>
            <person name="Huttunen S."/>
            <person name="Landis J.B."/>
            <person name="Wickett N.J."/>
            <person name="Johnson M.G."/>
            <person name="Rensing S.A."/>
            <person name="Grimwood J."/>
            <person name="Schmutz J."/>
            <person name="Mcdaniel S.F."/>
        </authorList>
    </citation>
    <scope>NUCLEOTIDE SEQUENCE</scope>
    <source>
        <strain evidence="1">R40</strain>
    </source>
</reference>
<organism evidence="1 2">
    <name type="scientific">Ceratodon purpureus</name>
    <name type="common">Fire moss</name>
    <name type="synonym">Dicranum purpureum</name>
    <dbReference type="NCBI Taxonomy" id="3225"/>
    <lineage>
        <taxon>Eukaryota</taxon>
        <taxon>Viridiplantae</taxon>
        <taxon>Streptophyta</taxon>
        <taxon>Embryophyta</taxon>
        <taxon>Bryophyta</taxon>
        <taxon>Bryophytina</taxon>
        <taxon>Bryopsida</taxon>
        <taxon>Dicranidae</taxon>
        <taxon>Pseudoditrichales</taxon>
        <taxon>Ditrichaceae</taxon>
        <taxon>Ceratodon</taxon>
    </lineage>
</organism>
<dbReference type="AlphaFoldDB" id="A0A8T0GYV8"/>
<dbReference type="Proteomes" id="UP000822688">
    <property type="component" value="Chromosome 8"/>
</dbReference>